<name>A0A316TUR2_9BACT</name>
<evidence type="ECO:0000256" key="1">
    <source>
        <dbReference type="SAM" id="Phobius"/>
    </source>
</evidence>
<protein>
    <recommendedName>
        <fullName evidence="4">VWA domain-containing protein</fullName>
    </recommendedName>
</protein>
<feature type="transmembrane region" description="Helical" evidence="1">
    <location>
        <begin position="12"/>
        <end position="33"/>
    </location>
</feature>
<feature type="transmembrane region" description="Helical" evidence="1">
    <location>
        <begin position="45"/>
        <end position="67"/>
    </location>
</feature>
<reference evidence="2 3" key="1">
    <citation type="submission" date="2018-05" db="EMBL/GenBank/DDBJ databases">
        <title>Rhodohalobacter halophilus gen. nov., sp. nov., a moderately halophilic member of the family Balneolaceae.</title>
        <authorList>
            <person name="Liu Z.-W."/>
        </authorList>
    </citation>
    <scope>NUCLEOTIDE SEQUENCE [LARGE SCALE GENOMIC DNA]</scope>
    <source>
        <strain evidence="2 3">8A47</strain>
    </source>
</reference>
<dbReference type="EMBL" id="QGGB01000003">
    <property type="protein sequence ID" value="PWN07598.1"/>
    <property type="molecule type" value="Genomic_DNA"/>
</dbReference>
<dbReference type="OrthoDB" id="9763076at2"/>
<organism evidence="2 3">
    <name type="scientific">Rhodohalobacter mucosus</name>
    <dbReference type="NCBI Taxonomy" id="2079485"/>
    <lineage>
        <taxon>Bacteria</taxon>
        <taxon>Pseudomonadati</taxon>
        <taxon>Balneolota</taxon>
        <taxon>Balneolia</taxon>
        <taxon>Balneolales</taxon>
        <taxon>Balneolaceae</taxon>
        <taxon>Rhodohalobacter</taxon>
    </lineage>
</organism>
<accession>A0A316TUR2</accession>
<proteinExistence type="predicted"/>
<sequence>MISVLPEGFSPALPVLIIILLVILSLFVSWWSYKSLEDQSRYIKPLLITLRTLSLLILCALLFNPYVTRQQIVSTPNEVAVFIDNSSSILVERGSYEGESDFRSAYDAFLANRPENLSYPVFQFGDYVREDNEPDFSDPSTNIQQVTEYLLENGNRFSAAVLFSDGIITRGRNPVFQAQSVTVPLITVPLGDTTLVRDISVAEIEYTDPIYTNTIHRITVEIRHRGYENVETDIVLYENGVPADRKTIQFPSSSGTEWIDFDRSYANDGFVNLTVSAEPVDGEFTEENNRASAAFRVLDNKTRILSIAYEIMPDVASVRRLIATDRQYELLQSTYLGNGRYAGESLSGINPDDIDLLVIHGLPVQRDSNLNRLLNSDTSVLFMSTPGSYSMIGNYQQQSPALFEFRGSDTELTVLPAQDTTSVSHPLMELTPLTWNRLPSLTVQDGEYQMIPGTEVHLWGQSAQKATEIPLLVSADYGNKRVANLNAYGWNRYDLSTQSEVSQFFEEIVTNIISWGSSANEDRLLILEPLRDTFTELEQVQFRASLINERGEREPNASISLTLTRLDQNTVPVSFQMRHLGDGNYELNAGRYPSGIYSARGRAVAAGREIDVDETRFTIGSVNEEMIDTRRNSALLQQLAAVTGGYYEENAGSEKLSEFLEEISDQNNTDNTVTETDYLYRNGIWFFIAILLLTAEWMLRRKISLP</sequence>
<dbReference type="AlphaFoldDB" id="A0A316TUR2"/>
<keyword evidence="1" id="KW-1133">Transmembrane helix</keyword>
<keyword evidence="1" id="KW-0812">Transmembrane</keyword>
<evidence type="ECO:0008006" key="4">
    <source>
        <dbReference type="Google" id="ProtNLM"/>
    </source>
</evidence>
<evidence type="ECO:0000313" key="2">
    <source>
        <dbReference type="EMBL" id="PWN07598.1"/>
    </source>
</evidence>
<dbReference type="PANTHER" id="PTHR37947">
    <property type="entry name" value="BLL2462 PROTEIN"/>
    <property type="match status" value="1"/>
</dbReference>
<comment type="caution">
    <text evidence="2">The sequence shown here is derived from an EMBL/GenBank/DDBJ whole genome shotgun (WGS) entry which is preliminary data.</text>
</comment>
<gene>
    <name evidence="2" type="ORF">DDZ15_04900</name>
</gene>
<dbReference type="Proteomes" id="UP000245533">
    <property type="component" value="Unassembled WGS sequence"/>
</dbReference>
<dbReference type="PANTHER" id="PTHR37947:SF1">
    <property type="entry name" value="BLL2462 PROTEIN"/>
    <property type="match status" value="1"/>
</dbReference>
<evidence type="ECO:0000313" key="3">
    <source>
        <dbReference type="Proteomes" id="UP000245533"/>
    </source>
</evidence>
<dbReference type="RefSeq" id="WP_109645673.1">
    <property type="nucleotide sequence ID" value="NZ_QGGB01000003.1"/>
</dbReference>
<keyword evidence="1" id="KW-0472">Membrane</keyword>
<keyword evidence="3" id="KW-1185">Reference proteome</keyword>